<proteinExistence type="predicted"/>
<dbReference type="PANTHER" id="PTHR34125">
    <property type="entry name" value="OS01G0762900 PROTEIN"/>
    <property type="match status" value="1"/>
</dbReference>
<evidence type="ECO:0000256" key="1">
    <source>
        <dbReference type="SAM" id="Phobius"/>
    </source>
</evidence>
<dbReference type="AlphaFoldDB" id="A0A2N9EZM9"/>
<gene>
    <name evidence="2" type="ORF">FSB_LOCUS8190</name>
</gene>
<keyword evidence="1" id="KW-0812">Transmembrane</keyword>
<keyword evidence="1" id="KW-0472">Membrane</keyword>
<keyword evidence="1" id="KW-1133">Transmembrane helix</keyword>
<reference evidence="2" key="1">
    <citation type="submission" date="2018-02" db="EMBL/GenBank/DDBJ databases">
        <authorList>
            <person name="Cohen D.B."/>
            <person name="Kent A.D."/>
        </authorList>
    </citation>
    <scope>NUCLEOTIDE SEQUENCE</scope>
</reference>
<feature type="transmembrane region" description="Helical" evidence="1">
    <location>
        <begin position="12"/>
        <end position="31"/>
    </location>
</feature>
<dbReference type="EMBL" id="OIVN01000444">
    <property type="protein sequence ID" value="SPC80308.1"/>
    <property type="molecule type" value="Genomic_DNA"/>
</dbReference>
<dbReference type="PANTHER" id="PTHR34125:SF7">
    <property type="entry name" value="TRANSMEMBRANE PROTEIN"/>
    <property type="match status" value="1"/>
</dbReference>
<feature type="transmembrane region" description="Helical" evidence="1">
    <location>
        <begin position="37"/>
        <end position="58"/>
    </location>
</feature>
<evidence type="ECO:0000313" key="2">
    <source>
        <dbReference type="EMBL" id="SPC80308.1"/>
    </source>
</evidence>
<organism evidence="2">
    <name type="scientific">Fagus sylvatica</name>
    <name type="common">Beechnut</name>
    <dbReference type="NCBI Taxonomy" id="28930"/>
    <lineage>
        <taxon>Eukaryota</taxon>
        <taxon>Viridiplantae</taxon>
        <taxon>Streptophyta</taxon>
        <taxon>Embryophyta</taxon>
        <taxon>Tracheophyta</taxon>
        <taxon>Spermatophyta</taxon>
        <taxon>Magnoliopsida</taxon>
        <taxon>eudicotyledons</taxon>
        <taxon>Gunneridae</taxon>
        <taxon>Pentapetalae</taxon>
        <taxon>rosids</taxon>
        <taxon>fabids</taxon>
        <taxon>Fagales</taxon>
        <taxon>Fagaceae</taxon>
        <taxon>Fagus</taxon>
    </lineage>
</organism>
<sequence>MDIPEKLLQYRYHLTIAAIVPLVLSLLLYAAPRLVNILAFFWPLFASTAVLLMAILAFGGLSQFSTEAHGAKAGQGILEYVGGQPEHT</sequence>
<protein>
    <submittedName>
        <fullName evidence="2">Uncharacterized protein</fullName>
    </submittedName>
</protein>
<accession>A0A2N9EZM9</accession>
<name>A0A2N9EZM9_FAGSY</name>